<dbReference type="EMBL" id="PNBA02000005">
    <property type="protein sequence ID" value="KAG6424727.1"/>
    <property type="molecule type" value="Genomic_DNA"/>
</dbReference>
<dbReference type="AlphaFoldDB" id="A0A8X9A011"/>
<feature type="region of interest" description="Disordered" evidence="1">
    <location>
        <begin position="289"/>
        <end position="309"/>
    </location>
</feature>
<dbReference type="PANTHER" id="PTHR46250">
    <property type="entry name" value="MYB/SANT-LIKE DNA-BINDING DOMAIN PROTEIN-RELATED"/>
    <property type="match status" value="1"/>
</dbReference>
<evidence type="ECO:0000256" key="1">
    <source>
        <dbReference type="SAM" id="MobiDB-lite"/>
    </source>
</evidence>
<evidence type="ECO:0008006" key="4">
    <source>
        <dbReference type="Google" id="ProtNLM"/>
    </source>
</evidence>
<sequence>MPDFGKRGEPGAGEDLLGGDAAEAAPEIAVGGAGHGGVVVADVLVDYDVGAVGQSDVVFGEAFVDESRRGYDDGAAEAELEGEDGAGGLGEAVESAVEGLFEEVEVAEDWERHGGARREAVAGAFVDEKDRYLAGNFSSRKSFRQQRRLRKSLRAMADSRRVGPNTDFSQGTQGSSQYRRSSYQRNERGRRSWTDREEAVLISALKELVALGWKSDNGNYNLLSNILDRSGVGFNVHGDFKIDCSDDQWDQIVKQDKEARQMRTKSWPFWDDWKVIFGKDRATGQNAEGVAEAAKNSSPDEPVTEIGESTADYHPSFDDFIGYEQVHATFGNNVVDDSSAHSGQNTNGPPPAPPKHKRKRKVSDDESGIVEMLGKMHSEANARLDTLAARIGYEMDLGKARKEIFRHLCDIPELTEIERYDLCDIIGKENSRLEIFTGLPDGSKPGYVKRVLEKESRT</sequence>
<feature type="region of interest" description="Disordered" evidence="1">
    <location>
        <begin position="154"/>
        <end position="190"/>
    </location>
</feature>
<dbReference type="PANTHER" id="PTHR46250:SF15">
    <property type="entry name" value="OS01G0523800 PROTEIN"/>
    <property type="match status" value="1"/>
</dbReference>
<feature type="region of interest" description="Disordered" evidence="1">
    <location>
        <begin position="333"/>
        <end position="365"/>
    </location>
</feature>
<evidence type="ECO:0000313" key="3">
    <source>
        <dbReference type="Proteomes" id="UP000298416"/>
    </source>
</evidence>
<gene>
    <name evidence="2" type="ORF">SASPL_115147</name>
</gene>
<feature type="region of interest" description="Disordered" evidence="1">
    <location>
        <begin position="1"/>
        <end position="20"/>
    </location>
</feature>
<organism evidence="2">
    <name type="scientific">Salvia splendens</name>
    <name type="common">Scarlet sage</name>
    <dbReference type="NCBI Taxonomy" id="180675"/>
    <lineage>
        <taxon>Eukaryota</taxon>
        <taxon>Viridiplantae</taxon>
        <taxon>Streptophyta</taxon>
        <taxon>Embryophyta</taxon>
        <taxon>Tracheophyta</taxon>
        <taxon>Spermatophyta</taxon>
        <taxon>Magnoliopsida</taxon>
        <taxon>eudicotyledons</taxon>
        <taxon>Gunneridae</taxon>
        <taxon>Pentapetalae</taxon>
        <taxon>asterids</taxon>
        <taxon>lamiids</taxon>
        <taxon>Lamiales</taxon>
        <taxon>Lamiaceae</taxon>
        <taxon>Nepetoideae</taxon>
        <taxon>Mentheae</taxon>
        <taxon>Salviinae</taxon>
        <taxon>Salvia</taxon>
        <taxon>Salvia subgen. Calosphace</taxon>
        <taxon>core Calosphace</taxon>
    </lineage>
</organism>
<comment type="caution">
    <text evidence="2">The sequence shown here is derived from an EMBL/GenBank/DDBJ whole genome shotgun (WGS) entry which is preliminary data.</text>
</comment>
<evidence type="ECO:0000313" key="2">
    <source>
        <dbReference type="EMBL" id="KAG6424727.1"/>
    </source>
</evidence>
<feature type="compositionally biased region" description="Polar residues" evidence="1">
    <location>
        <begin position="333"/>
        <end position="347"/>
    </location>
</feature>
<name>A0A8X9A011_SALSN</name>
<feature type="compositionally biased region" description="Low complexity" evidence="1">
    <location>
        <begin position="169"/>
        <end position="184"/>
    </location>
</feature>
<accession>A0A8X9A011</accession>
<dbReference type="Proteomes" id="UP000298416">
    <property type="component" value="Unassembled WGS sequence"/>
</dbReference>
<keyword evidence="3" id="KW-1185">Reference proteome</keyword>
<proteinExistence type="predicted"/>
<reference evidence="2" key="2">
    <citation type="submission" date="2020-08" db="EMBL/GenBank/DDBJ databases">
        <title>Plant Genome Project.</title>
        <authorList>
            <person name="Zhang R.-G."/>
        </authorList>
    </citation>
    <scope>NUCLEOTIDE SEQUENCE</scope>
    <source>
        <strain evidence="2">Huo1</strain>
        <tissue evidence="2">Leaf</tissue>
    </source>
</reference>
<reference evidence="2" key="1">
    <citation type="submission" date="2018-01" db="EMBL/GenBank/DDBJ databases">
        <authorList>
            <person name="Mao J.F."/>
        </authorList>
    </citation>
    <scope>NUCLEOTIDE SEQUENCE</scope>
    <source>
        <strain evidence="2">Huo1</strain>
        <tissue evidence="2">Leaf</tissue>
    </source>
</reference>
<protein>
    <recommendedName>
        <fullName evidence="4">Myb/SANT-like domain-containing protein</fullName>
    </recommendedName>
</protein>